<dbReference type="GO" id="GO:0044718">
    <property type="term" value="P:siderophore transmembrane transport"/>
    <property type="evidence" value="ECO:0007669"/>
    <property type="project" value="TreeGrafter"/>
</dbReference>
<dbReference type="Gene3D" id="2.40.170.20">
    <property type="entry name" value="TonB-dependent receptor, beta-barrel domain"/>
    <property type="match status" value="1"/>
</dbReference>
<evidence type="ECO:0000256" key="2">
    <source>
        <dbReference type="ARBA" id="ARBA00004571"/>
    </source>
</evidence>
<dbReference type="PANTHER" id="PTHR30069:SF29">
    <property type="entry name" value="HEMOGLOBIN AND HEMOGLOBIN-HAPTOGLOBIN-BINDING PROTEIN 1-RELATED"/>
    <property type="match status" value="1"/>
</dbReference>
<dbReference type="Pfam" id="PF03544">
    <property type="entry name" value="TonB_C"/>
    <property type="match status" value="1"/>
</dbReference>
<sequence length="860" mass="92574">MIRLLTLAVALVAAAPPLARAGEGEGALTRAPELLQAVEPDYPEAARAAGVTGVVALELELSDAGEVVSAEVTESADHGLDEAALAAARRLRFTPAEIDGKPAAVRIAYRFEFRLAAPAEDAPAPPELRGRVLERGTRLPVAGALVRAEPAAGEGRSTYTDRDGRFALAGVPAGPVAVTVEDGAHRPLRSMEEVRAGEALEATYWVARAAGPGEYEAVVVGEREAREVSRVALSAGEVRRVPGASGDAVKVLQNLPGVARPPGPSGQLVVRGGNPRDTRVYVDGQRVPQVFHFGGLTSVYASDLLQDVEFEPGNFGVRTGRAIGGRVNLVTRDPGERSHALADVNLYHATALVEGTTAAGVGVALAARRSYADAILTRAAEQADDGPGMRVAPRYYDLQAKAAWRPGPDDTVRLDVFGSDDRMVLTGVAREELRDVALLEYGTRFSVATLRWAHRASEATRVEVSAGGDWQDATIRAGDAYQERSRVFTGSVRSEVRHAAAPWLDLAAGVDGGWAPSARVEVTAAPFPPPGQVPSPQEPPRRYRARIEGAEGGAFLEATWKPAAGVAIVPGIRADAERLLGTRTWVDPRVAARWQLRASTALTAAAGLYHQSPPLAYLTEEWGNPALRPEGAWQYSAGVEQRLLPRLTVGVQLFAKRLFDLALPSDATVVRDGVEVPERFSSRGTGRARGAELLLRWEPGGRFMGWLATSWSRTRRGQAVGGERLEDEGDAYDQPLNLVAVGSWELPELWDGLSAGFRLRAGSGNPYEPVRAAVYDADADAYRPLETGRRSARMPAFFQLDVRADKKWTYRTWTFAAYLEIQNATARENAEAVAWNHDYTRRGWVTGLPFFPAFGLRAEY</sequence>
<dbReference type="Pfam" id="PF13620">
    <property type="entry name" value="CarboxypepD_reg"/>
    <property type="match status" value="1"/>
</dbReference>
<comment type="subcellular location">
    <subcellularLocation>
        <location evidence="2 12">Cell outer membrane</location>
        <topology evidence="2 12">Multi-pass membrane protein</topology>
    </subcellularLocation>
    <subcellularLocation>
        <location evidence="1">Membrane</location>
        <topology evidence="1">Single-pass membrane protein</topology>
    </subcellularLocation>
</comment>
<dbReference type="InterPro" id="IPR000531">
    <property type="entry name" value="Beta-barrel_TonB"/>
</dbReference>
<dbReference type="EMBL" id="CP001359">
    <property type="protein sequence ID" value="ACL64947.1"/>
    <property type="molecule type" value="Genomic_DNA"/>
</dbReference>
<proteinExistence type="inferred from homology"/>
<dbReference type="Gene3D" id="2.60.40.1120">
    <property type="entry name" value="Carboxypeptidase-like, regulatory domain"/>
    <property type="match status" value="1"/>
</dbReference>
<keyword evidence="3 12" id="KW-0813">Transport</keyword>
<organism evidence="16 17">
    <name type="scientific">Anaeromyxobacter dehalogenans (strain ATCC BAA-258 / DSM 21875 / 2CP-1)</name>
    <dbReference type="NCBI Taxonomy" id="455488"/>
    <lineage>
        <taxon>Bacteria</taxon>
        <taxon>Pseudomonadati</taxon>
        <taxon>Myxococcota</taxon>
        <taxon>Myxococcia</taxon>
        <taxon>Myxococcales</taxon>
        <taxon>Cystobacterineae</taxon>
        <taxon>Anaeromyxobacteraceae</taxon>
        <taxon>Anaeromyxobacter</taxon>
    </lineage>
</organism>
<dbReference type="InterPro" id="IPR037682">
    <property type="entry name" value="TonB_C"/>
</dbReference>
<evidence type="ECO:0000256" key="6">
    <source>
        <dbReference type="ARBA" id="ARBA00022729"/>
    </source>
</evidence>
<evidence type="ECO:0000256" key="7">
    <source>
        <dbReference type="ARBA" id="ARBA00022989"/>
    </source>
</evidence>
<dbReference type="GO" id="GO:0015344">
    <property type="term" value="F:siderophore uptake transmembrane transporter activity"/>
    <property type="evidence" value="ECO:0007669"/>
    <property type="project" value="TreeGrafter"/>
</dbReference>
<dbReference type="NCBIfam" id="TIGR01352">
    <property type="entry name" value="tonB_Cterm"/>
    <property type="match status" value="1"/>
</dbReference>
<dbReference type="InterPro" id="IPR012910">
    <property type="entry name" value="Plug_dom"/>
</dbReference>
<name>B8J592_ANAD2</name>
<evidence type="ECO:0000256" key="9">
    <source>
        <dbReference type="ARBA" id="ARBA00023136"/>
    </source>
</evidence>
<keyword evidence="6 14" id="KW-0732">Signal</keyword>
<dbReference type="Gene3D" id="3.30.1150.10">
    <property type="match status" value="1"/>
</dbReference>
<dbReference type="GO" id="GO:0009279">
    <property type="term" value="C:cell outer membrane"/>
    <property type="evidence" value="ECO:0007669"/>
    <property type="project" value="UniProtKB-SubCell"/>
</dbReference>
<keyword evidence="10" id="KW-0675">Receptor</keyword>
<evidence type="ECO:0000313" key="17">
    <source>
        <dbReference type="Proteomes" id="UP000007089"/>
    </source>
</evidence>
<dbReference type="SUPFAM" id="SSF49464">
    <property type="entry name" value="Carboxypeptidase regulatory domain-like"/>
    <property type="match status" value="1"/>
</dbReference>
<dbReference type="SUPFAM" id="SSF56935">
    <property type="entry name" value="Porins"/>
    <property type="match status" value="1"/>
</dbReference>
<keyword evidence="7" id="KW-1133">Transmembrane helix</keyword>
<evidence type="ECO:0000256" key="3">
    <source>
        <dbReference type="ARBA" id="ARBA00022448"/>
    </source>
</evidence>
<dbReference type="InterPro" id="IPR006260">
    <property type="entry name" value="TonB/TolA_C"/>
</dbReference>
<evidence type="ECO:0000256" key="14">
    <source>
        <dbReference type="SAM" id="SignalP"/>
    </source>
</evidence>
<dbReference type="PANTHER" id="PTHR30069">
    <property type="entry name" value="TONB-DEPENDENT OUTER MEMBRANE RECEPTOR"/>
    <property type="match status" value="1"/>
</dbReference>
<dbReference type="InterPro" id="IPR036942">
    <property type="entry name" value="Beta-barrel_TonB_sf"/>
</dbReference>
<feature type="chain" id="PRO_5002874676" evidence="14">
    <location>
        <begin position="22"/>
        <end position="860"/>
    </location>
</feature>
<evidence type="ECO:0000256" key="8">
    <source>
        <dbReference type="ARBA" id="ARBA00023077"/>
    </source>
</evidence>
<evidence type="ECO:0000259" key="15">
    <source>
        <dbReference type="PROSITE" id="PS52015"/>
    </source>
</evidence>
<keyword evidence="4 12" id="KW-1134">Transmembrane beta strand</keyword>
<keyword evidence="8 13" id="KW-0798">TonB box</keyword>
<keyword evidence="9 12" id="KW-0472">Membrane</keyword>
<keyword evidence="17" id="KW-1185">Reference proteome</keyword>
<evidence type="ECO:0000256" key="10">
    <source>
        <dbReference type="ARBA" id="ARBA00023170"/>
    </source>
</evidence>
<dbReference type="PROSITE" id="PS52016">
    <property type="entry name" value="TONB_DEPENDENT_REC_3"/>
    <property type="match status" value="1"/>
</dbReference>
<dbReference type="Proteomes" id="UP000007089">
    <property type="component" value="Chromosome"/>
</dbReference>
<accession>B8J592</accession>
<gene>
    <name evidence="16" type="ordered locus">A2cp1_1603</name>
</gene>
<dbReference type="HOGENOM" id="CLU_016599_1_0_7"/>
<reference evidence="16" key="1">
    <citation type="submission" date="2009-01" db="EMBL/GenBank/DDBJ databases">
        <title>Complete sequence of Anaeromyxobacter dehalogenans 2CP-1.</title>
        <authorList>
            <consortium name="US DOE Joint Genome Institute"/>
            <person name="Lucas S."/>
            <person name="Copeland A."/>
            <person name="Lapidus A."/>
            <person name="Glavina del Rio T."/>
            <person name="Dalin E."/>
            <person name="Tice H."/>
            <person name="Bruce D."/>
            <person name="Goodwin L."/>
            <person name="Pitluck S."/>
            <person name="Saunders E."/>
            <person name="Brettin T."/>
            <person name="Detter J.C."/>
            <person name="Han C."/>
            <person name="Larimer F."/>
            <person name="Land M."/>
            <person name="Hauser L."/>
            <person name="Kyrpides N."/>
            <person name="Ovchinnikova G."/>
            <person name="Beliaev A.S."/>
            <person name="Richardson P."/>
        </authorList>
    </citation>
    <scope>NUCLEOTIDE SEQUENCE</scope>
    <source>
        <strain evidence="16">2CP-1</strain>
    </source>
</reference>
<dbReference type="Gene3D" id="2.170.130.10">
    <property type="entry name" value="TonB-dependent receptor, plug domain"/>
    <property type="match status" value="1"/>
</dbReference>
<protein>
    <submittedName>
        <fullName evidence="16">TonB family protein</fullName>
    </submittedName>
</protein>
<evidence type="ECO:0000256" key="1">
    <source>
        <dbReference type="ARBA" id="ARBA00004167"/>
    </source>
</evidence>
<evidence type="ECO:0000313" key="16">
    <source>
        <dbReference type="EMBL" id="ACL64947.1"/>
    </source>
</evidence>
<comment type="similarity">
    <text evidence="12 13">Belongs to the TonB-dependent receptor family.</text>
</comment>
<dbReference type="KEGG" id="acp:A2cp1_1603"/>
<dbReference type="Pfam" id="PF00593">
    <property type="entry name" value="TonB_dep_Rec_b-barrel"/>
    <property type="match status" value="1"/>
</dbReference>
<dbReference type="SUPFAM" id="SSF74653">
    <property type="entry name" value="TolA/TonB C-terminal domain"/>
    <property type="match status" value="1"/>
</dbReference>
<dbReference type="Pfam" id="PF07715">
    <property type="entry name" value="Plug"/>
    <property type="match status" value="1"/>
</dbReference>
<keyword evidence="5 12" id="KW-0812">Transmembrane</keyword>
<dbReference type="PROSITE" id="PS52015">
    <property type="entry name" value="TONB_CTD"/>
    <property type="match status" value="1"/>
</dbReference>
<evidence type="ECO:0000256" key="4">
    <source>
        <dbReference type="ARBA" id="ARBA00022452"/>
    </source>
</evidence>
<evidence type="ECO:0000256" key="11">
    <source>
        <dbReference type="ARBA" id="ARBA00023237"/>
    </source>
</evidence>
<evidence type="ECO:0000256" key="13">
    <source>
        <dbReference type="RuleBase" id="RU003357"/>
    </source>
</evidence>
<feature type="signal peptide" evidence="14">
    <location>
        <begin position="1"/>
        <end position="21"/>
    </location>
</feature>
<dbReference type="AlphaFoldDB" id="B8J592"/>
<dbReference type="InterPro" id="IPR039426">
    <property type="entry name" value="TonB-dep_rcpt-like"/>
</dbReference>
<feature type="domain" description="TonB C-terminal" evidence="15">
    <location>
        <begin position="27"/>
        <end position="120"/>
    </location>
</feature>
<dbReference type="InterPro" id="IPR037066">
    <property type="entry name" value="Plug_dom_sf"/>
</dbReference>
<dbReference type="InterPro" id="IPR008969">
    <property type="entry name" value="CarboxyPept-like_regulatory"/>
</dbReference>
<keyword evidence="11 12" id="KW-0998">Cell outer membrane</keyword>
<dbReference type="RefSeq" id="WP_012632877.1">
    <property type="nucleotide sequence ID" value="NC_011891.1"/>
</dbReference>
<evidence type="ECO:0000256" key="5">
    <source>
        <dbReference type="ARBA" id="ARBA00022692"/>
    </source>
</evidence>
<evidence type="ECO:0000256" key="12">
    <source>
        <dbReference type="PROSITE-ProRule" id="PRU01360"/>
    </source>
</evidence>